<feature type="compositionally biased region" description="Low complexity" evidence="1">
    <location>
        <begin position="96"/>
        <end position="109"/>
    </location>
</feature>
<sequence length="109" mass="11587">MKPYASKDGHLSDGQKLQYHVDLATCRWPGRWDPPTQLRAESRGVAVEDLATCRARGLAGPEGQGAGSNPDAQLDLVPCRWRGPSGPARPRALQVARSSAAAPLSSARS</sequence>
<reference evidence="2 3" key="1">
    <citation type="journal article" date="2024" name="G3 (Bethesda)">
        <title>Genome assembly of Hibiscus sabdariffa L. provides insights into metabolisms of medicinal natural products.</title>
        <authorList>
            <person name="Kim T."/>
        </authorList>
    </citation>
    <scope>NUCLEOTIDE SEQUENCE [LARGE SCALE GENOMIC DNA]</scope>
    <source>
        <strain evidence="2">TK-2024</strain>
        <tissue evidence="2">Old leaves</tissue>
    </source>
</reference>
<comment type="caution">
    <text evidence="2">The sequence shown here is derived from an EMBL/GenBank/DDBJ whole genome shotgun (WGS) entry which is preliminary data.</text>
</comment>
<accession>A0ABR2GG64</accession>
<organism evidence="2 3">
    <name type="scientific">Hibiscus sabdariffa</name>
    <name type="common">roselle</name>
    <dbReference type="NCBI Taxonomy" id="183260"/>
    <lineage>
        <taxon>Eukaryota</taxon>
        <taxon>Viridiplantae</taxon>
        <taxon>Streptophyta</taxon>
        <taxon>Embryophyta</taxon>
        <taxon>Tracheophyta</taxon>
        <taxon>Spermatophyta</taxon>
        <taxon>Magnoliopsida</taxon>
        <taxon>eudicotyledons</taxon>
        <taxon>Gunneridae</taxon>
        <taxon>Pentapetalae</taxon>
        <taxon>rosids</taxon>
        <taxon>malvids</taxon>
        <taxon>Malvales</taxon>
        <taxon>Malvaceae</taxon>
        <taxon>Malvoideae</taxon>
        <taxon>Hibiscus</taxon>
    </lineage>
</organism>
<name>A0ABR2GG64_9ROSI</name>
<evidence type="ECO:0000313" key="3">
    <source>
        <dbReference type="Proteomes" id="UP001472677"/>
    </source>
</evidence>
<dbReference type="EMBL" id="JBBPBM010000001">
    <property type="protein sequence ID" value="KAK8601902.1"/>
    <property type="molecule type" value="Genomic_DNA"/>
</dbReference>
<gene>
    <name evidence="2" type="ORF">V6N12_051725</name>
</gene>
<protein>
    <submittedName>
        <fullName evidence="2">Uncharacterized protein</fullName>
    </submittedName>
</protein>
<evidence type="ECO:0000313" key="2">
    <source>
        <dbReference type="EMBL" id="KAK8601902.1"/>
    </source>
</evidence>
<feature type="region of interest" description="Disordered" evidence="1">
    <location>
        <begin position="81"/>
        <end position="109"/>
    </location>
</feature>
<proteinExistence type="predicted"/>
<evidence type="ECO:0000256" key="1">
    <source>
        <dbReference type="SAM" id="MobiDB-lite"/>
    </source>
</evidence>
<keyword evidence="3" id="KW-1185">Reference proteome</keyword>
<dbReference type="Proteomes" id="UP001472677">
    <property type="component" value="Unassembled WGS sequence"/>
</dbReference>